<reference evidence="2 3" key="1">
    <citation type="submission" date="2014-04" db="EMBL/GenBank/DDBJ databases">
        <title>Evolutionary Origins and Diversification of the Mycorrhizal Mutualists.</title>
        <authorList>
            <consortium name="DOE Joint Genome Institute"/>
            <consortium name="Mycorrhizal Genomics Consortium"/>
            <person name="Kohler A."/>
            <person name="Kuo A."/>
            <person name="Nagy L.G."/>
            <person name="Floudas D."/>
            <person name="Copeland A."/>
            <person name="Barry K.W."/>
            <person name="Cichocki N."/>
            <person name="Veneault-Fourrey C."/>
            <person name="LaButti K."/>
            <person name="Lindquist E.A."/>
            <person name="Lipzen A."/>
            <person name="Lundell T."/>
            <person name="Morin E."/>
            <person name="Murat C."/>
            <person name="Riley R."/>
            <person name="Ohm R."/>
            <person name="Sun H."/>
            <person name="Tunlid A."/>
            <person name="Henrissat B."/>
            <person name="Grigoriev I.V."/>
            <person name="Hibbett D.S."/>
            <person name="Martin F."/>
        </authorList>
    </citation>
    <scope>NUCLEOTIDE SEQUENCE [LARGE SCALE GENOMIC DNA]</scope>
    <source>
        <strain evidence="2 3">MD-312</strain>
    </source>
</reference>
<name>A0A0C9W3T6_9AGAM</name>
<gene>
    <name evidence="2" type="ORF">HYDPIDRAFT_169973</name>
</gene>
<evidence type="ECO:0000256" key="1">
    <source>
        <dbReference type="SAM" id="MobiDB-lite"/>
    </source>
</evidence>
<evidence type="ECO:0000313" key="3">
    <source>
        <dbReference type="Proteomes" id="UP000053820"/>
    </source>
</evidence>
<proteinExistence type="predicted"/>
<sequence>MAQKAYTGVCSELHSVRKELMTLSSAIPACKCSHMLNKSDSLNASIANAAKRYIMLYHFWVLKRLFPPTPKPNVDPQSSLHWASPQAKLSGSMAELYSVIPKALHDPMENYKQSSVVFCSALGQERSNILKTIKDSAGIIFAPFKLDPTLFGNQTACKKENMQFLGLLKKGGASEYTHMAPILFANPERMVPDEFFKSPILILHVIIFGKSFLSEKRHGRPKTRDQRMGIVSTTEGLIAGSAILAHFLLMHNPELSATGAETGIPYQLDYDFYLDPQPHTWEDKFLEELENPSSAQSPPSPVSNSVNPFVASPPHSPTPPFDINMTTHSTSSVSVGHGNSVAFLSVSQLQLEVSQMSLQRTLPPVVKGNQLWS</sequence>
<organism evidence="2 3">
    <name type="scientific">Hydnomerulius pinastri MD-312</name>
    <dbReference type="NCBI Taxonomy" id="994086"/>
    <lineage>
        <taxon>Eukaryota</taxon>
        <taxon>Fungi</taxon>
        <taxon>Dikarya</taxon>
        <taxon>Basidiomycota</taxon>
        <taxon>Agaricomycotina</taxon>
        <taxon>Agaricomycetes</taxon>
        <taxon>Agaricomycetidae</taxon>
        <taxon>Boletales</taxon>
        <taxon>Boletales incertae sedis</taxon>
        <taxon>Leucogyrophana</taxon>
    </lineage>
</organism>
<keyword evidence="3" id="KW-1185">Reference proteome</keyword>
<evidence type="ECO:0000313" key="2">
    <source>
        <dbReference type="EMBL" id="KIJ60953.1"/>
    </source>
</evidence>
<dbReference type="EMBL" id="KN839867">
    <property type="protein sequence ID" value="KIJ60953.1"/>
    <property type="molecule type" value="Genomic_DNA"/>
</dbReference>
<dbReference type="HOGENOM" id="CLU_028048_2_0_1"/>
<dbReference type="AlphaFoldDB" id="A0A0C9W3T6"/>
<accession>A0A0C9W3T6</accession>
<feature type="compositionally biased region" description="Low complexity" evidence="1">
    <location>
        <begin position="291"/>
        <end position="313"/>
    </location>
</feature>
<dbReference type="Proteomes" id="UP000053820">
    <property type="component" value="Unassembled WGS sequence"/>
</dbReference>
<dbReference type="OrthoDB" id="2691745at2759"/>
<feature type="region of interest" description="Disordered" evidence="1">
    <location>
        <begin position="289"/>
        <end position="325"/>
    </location>
</feature>
<protein>
    <submittedName>
        <fullName evidence="2">Uncharacterized protein</fullName>
    </submittedName>
</protein>